<accession>A0A8S5UZJ0</accession>
<dbReference type="EMBL" id="BK016174">
    <property type="protein sequence ID" value="DAF99909.1"/>
    <property type="molecule type" value="Genomic_DNA"/>
</dbReference>
<organism evidence="1">
    <name type="scientific">Siphoviridae sp. ctJT77</name>
    <dbReference type="NCBI Taxonomy" id="2825432"/>
    <lineage>
        <taxon>Viruses</taxon>
        <taxon>Duplodnaviria</taxon>
        <taxon>Heunggongvirae</taxon>
        <taxon>Uroviricota</taxon>
        <taxon>Caudoviricetes</taxon>
    </lineage>
</organism>
<sequence>MKFQIRDGKGNIVDRNLSYEAAMLYIDSSVGKYYIMELMKEADQNDCDSL</sequence>
<protein>
    <submittedName>
        <fullName evidence="1">Uncharacterized protein</fullName>
    </submittedName>
</protein>
<name>A0A8S5UZJ0_9CAUD</name>
<proteinExistence type="predicted"/>
<evidence type="ECO:0000313" key="1">
    <source>
        <dbReference type="EMBL" id="DAF99909.1"/>
    </source>
</evidence>
<reference evidence="1" key="1">
    <citation type="journal article" date="2021" name="Proc. Natl. Acad. Sci. U.S.A.">
        <title>A Catalog of Tens of Thousands of Viruses from Human Metagenomes Reveals Hidden Associations with Chronic Diseases.</title>
        <authorList>
            <person name="Tisza M.J."/>
            <person name="Buck C.B."/>
        </authorList>
    </citation>
    <scope>NUCLEOTIDE SEQUENCE</scope>
    <source>
        <strain evidence="1">CtJT77</strain>
    </source>
</reference>